<keyword evidence="1" id="KW-0812">Transmembrane</keyword>
<organism evidence="2 3">
    <name type="scientific">Paenibacillus allorhizoplanae</name>
    <dbReference type="NCBI Taxonomy" id="2905648"/>
    <lineage>
        <taxon>Bacteria</taxon>
        <taxon>Bacillati</taxon>
        <taxon>Bacillota</taxon>
        <taxon>Bacilli</taxon>
        <taxon>Bacillales</taxon>
        <taxon>Paenibacillaceae</taxon>
        <taxon>Paenibacillus</taxon>
    </lineage>
</organism>
<protein>
    <recommendedName>
        <fullName evidence="4">DUF2568 domain-containing protein</fullName>
    </recommendedName>
</protein>
<evidence type="ECO:0000256" key="1">
    <source>
        <dbReference type="SAM" id="Phobius"/>
    </source>
</evidence>
<accession>A0ABN8H6M7</accession>
<reference evidence="2" key="1">
    <citation type="submission" date="2022-01" db="EMBL/GenBank/DDBJ databases">
        <authorList>
            <person name="Criscuolo A."/>
        </authorList>
    </citation>
    <scope>NUCLEOTIDE SEQUENCE</scope>
    <source>
        <strain evidence="2">CIP111891</strain>
    </source>
</reference>
<feature type="transmembrane region" description="Helical" evidence="1">
    <location>
        <begin position="67"/>
        <end position="86"/>
    </location>
</feature>
<keyword evidence="1" id="KW-0472">Membrane</keyword>
<proteinExistence type="predicted"/>
<keyword evidence="1" id="KW-1133">Transmembrane helix</keyword>
<feature type="transmembrane region" description="Helical" evidence="1">
    <location>
        <begin position="92"/>
        <end position="113"/>
    </location>
</feature>
<dbReference type="Proteomes" id="UP000838821">
    <property type="component" value="Unassembled WGS sequence"/>
</dbReference>
<evidence type="ECO:0000313" key="3">
    <source>
        <dbReference type="Proteomes" id="UP000838821"/>
    </source>
</evidence>
<feature type="transmembrane region" description="Helical" evidence="1">
    <location>
        <begin position="34"/>
        <end position="55"/>
    </location>
</feature>
<sequence length="118" mass="12728">MKSISVIILTAFFLLELGAMVAFGDWGYHIKAGRAVKIMLAIASPLVVAILWGVFLSPKASLSIFSFPFRTALKLVVFVVASAALYAAGRSVLGLAFLMLSLFIVAAVFILRLHEVKI</sequence>
<dbReference type="Pfam" id="PF10823">
    <property type="entry name" value="DUF2568"/>
    <property type="match status" value="1"/>
</dbReference>
<dbReference type="InterPro" id="IPR021214">
    <property type="entry name" value="DUF2568"/>
</dbReference>
<name>A0ABN8H6M7_9BACL</name>
<keyword evidence="3" id="KW-1185">Reference proteome</keyword>
<evidence type="ECO:0000313" key="2">
    <source>
        <dbReference type="EMBL" id="CAH1232714.1"/>
    </source>
</evidence>
<gene>
    <name evidence="2" type="ORF">PAECIP111891_07078</name>
</gene>
<comment type="caution">
    <text evidence="2">The sequence shown here is derived from an EMBL/GenBank/DDBJ whole genome shotgun (WGS) entry which is preliminary data.</text>
</comment>
<evidence type="ECO:0008006" key="4">
    <source>
        <dbReference type="Google" id="ProtNLM"/>
    </source>
</evidence>
<dbReference type="EMBL" id="CAKMMW010000054">
    <property type="protein sequence ID" value="CAH1232714.1"/>
    <property type="molecule type" value="Genomic_DNA"/>
</dbReference>